<dbReference type="InterPro" id="IPR001680">
    <property type="entry name" value="WD40_rpt"/>
</dbReference>
<name>A0A7S2DQT1_9DINO</name>
<sequence length="104" mass="11865">MVWFDLDFASKPYKTLQYHDKAVRRVAFHQGKYPLLAAASDDGTVSILHAKVYDDLMQSPMIVPVKRLRDHIVNQGLGVLDVVWHPTQPWLFTAGADGRVYLWA</sequence>
<dbReference type="Gene3D" id="2.130.10.10">
    <property type="entry name" value="YVTN repeat-like/Quinoprotein amine dehydrogenase"/>
    <property type="match status" value="1"/>
</dbReference>
<protein>
    <submittedName>
        <fullName evidence="2">Uncharacterized protein</fullName>
    </submittedName>
</protein>
<proteinExistence type="predicted"/>
<dbReference type="PANTHER" id="PTHR17605">
    <property type="entry name" value="RIBOSOME BIOGENESIS PROTEIN BOP1 BLOCK OF PROLIFERATION 1 PROTEIN"/>
    <property type="match status" value="1"/>
</dbReference>
<evidence type="ECO:0000256" key="1">
    <source>
        <dbReference type="PROSITE-ProRule" id="PRU00221"/>
    </source>
</evidence>
<feature type="repeat" description="WD" evidence="1">
    <location>
        <begin position="72"/>
        <end position="104"/>
    </location>
</feature>
<dbReference type="PANTHER" id="PTHR17605:SF0">
    <property type="entry name" value="RIBOSOME BIOGENESIS PROTEIN BOP1"/>
    <property type="match status" value="1"/>
</dbReference>
<dbReference type="GO" id="GO:0030687">
    <property type="term" value="C:preribosome, large subunit precursor"/>
    <property type="evidence" value="ECO:0007669"/>
    <property type="project" value="TreeGrafter"/>
</dbReference>
<dbReference type="PROSITE" id="PS50082">
    <property type="entry name" value="WD_REPEATS_2"/>
    <property type="match status" value="1"/>
</dbReference>
<dbReference type="InterPro" id="IPR015943">
    <property type="entry name" value="WD40/YVTN_repeat-like_dom_sf"/>
</dbReference>
<dbReference type="PROSITE" id="PS50294">
    <property type="entry name" value="WD_REPEATS_REGION"/>
    <property type="match status" value="1"/>
</dbReference>
<keyword evidence="1" id="KW-0853">WD repeat</keyword>
<evidence type="ECO:0000313" key="2">
    <source>
        <dbReference type="EMBL" id="CAD9461477.1"/>
    </source>
</evidence>
<dbReference type="AlphaFoldDB" id="A0A7S2DQT1"/>
<dbReference type="InterPro" id="IPR036322">
    <property type="entry name" value="WD40_repeat_dom_sf"/>
</dbReference>
<gene>
    <name evidence="2" type="ORF">AAND1436_LOCUS28091</name>
</gene>
<dbReference type="GO" id="GO:0043021">
    <property type="term" value="F:ribonucleoprotein complex binding"/>
    <property type="evidence" value="ECO:0007669"/>
    <property type="project" value="TreeGrafter"/>
</dbReference>
<dbReference type="GO" id="GO:0070545">
    <property type="term" value="C:PeBoW complex"/>
    <property type="evidence" value="ECO:0007669"/>
    <property type="project" value="TreeGrafter"/>
</dbReference>
<accession>A0A7S2DQT1</accession>
<dbReference type="EMBL" id="HBGQ01058153">
    <property type="protein sequence ID" value="CAD9461477.1"/>
    <property type="molecule type" value="Transcribed_RNA"/>
</dbReference>
<dbReference type="SMART" id="SM00320">
    <property type="entry name" value="WD40"/>
    <property type="match status" value="2"/>
</dbReference>
<dbReference type="GO" id="GO:0000463">
    <property type="term" value="P:maturation of LSU-rRNA from tricistronic rRNA transcript (SSU-rRNA, 5.8S rRNA, LSU-rRNA)"/>
    <property type="evidence" value="ECO:0007669"/>
    <property type="project" value="TreeGrafter"/>
</dbReference>
<dbReference type="SUPFAM" id="SSF50978">
    <property type="entry name" value="WD40 repeat-like"/>
    <property type="match status" value="1"/>
</dbReference>
<organism evidence="2">
    <name type="scientific">Alexandrium andersonii</name>
    <dbReference type="NCBI Taxonomy" id="327968"/>
    <lineage>
        <taxon>Eukaryota</taxon>
        <taxon>Sar</taxon>
        <taxon>Alveolata</taxon>
        <taxon>Dinophyceae</taxon>
        <taxon>Gonyaulacales</taxon>
        <taxon>Pyrocystaceae</taxon>
        <taxon>Alexandrium</taxon>
    </lineage>
</organism>
<dbReference type="InterPro" id="IPR028598">
    <property type="entry name" value="BOP1/Erb1"/>
</dbReference>
<dbReference type="Pfam" id="PF00400">
    <property type="entry name" value="WD40"/>
    <property type="match status" value="2"/>
</dbReference>
<reference evidence="2" key="1">
    <citation type="submission" date="2021-01" db="EMBL/GenBank/DDBJ databases">
        <authorList>
            <person name="Corre E."/>
            <person name="Pelletier E."/>
            <person name="Niang G."/>
            <person name="Scheremetjew M."/>
            <person name="Finn R."/>
            <person name="Kale V."/>
            <person name="Holt S."/>
            <person name="Cochrane G."/>
            <person name="Meng A."/>
            <person name="Brown T."/>
            <person name="Cohen L."/>
        </authorList>
    </citation>
    <scope>NUCLEOTIDE SEQUENCE</scope>
    <source>
        <strain evidence="2">CCMP2222</strain>
    </source>
</reference>